<reference evidence="2" key="1">
    <citation type="submission" date="2021-01" db="EMBL/GenBank/DDBJ databases">
        <title>Caligus Genome Assembly.</title>
        <authorList>
            <person name="Gallardo-Escarate C."/>
        </authorList>
    </citation>
    <scope>NUCLEOTIDE SEQUENCE [LARGE SCALE GENOMIC DNA]</scope>
</reference>
<evidence type="ECO:0000313" key="2">
    <source>
        <dbReference type="Proteomes" id="UP000595437"/>
    </source>
</evidence>
<keyword evidence="2" id="KW-1185">Reference proteome</keyword>
<dbReference type="EMBL" id="CP045893">
    <property type="protein sequence ID" value="QQP54233.1"/>
    <property type="molecule type" value="Genomic_DNA"/>
</dbReference>
<accession>A0A7T8KED2</accession>
<feature type="non-terminal residue" evidence="1">
    <location>
        <position position="1"/>
    </location>
</feature>
<protein>
    <submittedName>
        <fullName evidence="1">Uncharacterized protein</fullName>
    </submittedName>
</protein>
<dbReference type="PANTHER" id="PTHR47326">
    <property type="entry name" value="TRANSPOSABLE ELEMENT TC3 TRANSPOSASE-LIKE PROTEIN"/>
    <property type="match status" value="1"/>
</dbReference>
<organism evidence="1 2">
    <name type="scientific">Caligus rogercresseyi</name>
    <name type="common">Sea louse</name>
    <dbReference type="NCBI Taxonomy" id="217165"/>
    <lineage>
        <taxon>Eukaryota</taxon>
        <taxon>Metazoa</taxon>
        <taxon>Ecdysozoa</taxon>
        <taxon>Arthropoda</taxon>
        <taxon>Crustacea</taxon>
        <taxon>Multicrustacea</taxon>
        <taxon>Hexanauplia</taxon>
        <taxon>Copepoda</taxon>
        <taxon>Siphonostomatoida</taxon>
        <taxon>Caligidae</taxon>
        <taxon>Caligus</taxon>
    </lineage>
</organism>
<dbReference type="PANTHER" id="PTHR47326:SF1">
    <property type="entry name" value="HTH PSQ-TYPE DOMAIN-CONTAINING PROTEIN"/>
    <property type="match status" value="1"/>
</dbReference>
<dbReference type="InterPro" id="IPR036397">
    <property type="entry name" value="RNaseH_sf"/>
</dbReference>
<feature type="non-terminal residue" evidence="1">
    <location>
        <position position="128"/>
    </location>
</feature>
<dbReference type="Proteomes" id="UP000595437">
    <property type="component" value="Chromosome 4"/>
</dbReference>
<name>A0A7T8KED2_CALRO</name>
<proteinExistence type="predicted"/>
<evidence type="ECO:0000313" key="1">
    <source>
        <dbReference type="EMBL" id="QQP54233.1"/>
    </source>
</evidence>
<dbReference type="OrthoDB" id="6436543at2759"/>
<sequence length="128" mass="14565">TDEFVAEVKRKVNEDGNKSYAKLAAEMGCSKQTIANTINKDLGYSSGTQAWLFENLPYHWSPDLWSPSSPDCNPLDYFFWGMVEYKTNKHAHNTLDSLRAAIVEEFANMKKDVVAKACGHLRHCLEMF</sequence>
<dbReference type="AlphaFoldDB" id="A0A7T8KED2"/>
<dbReference type="Gene3D" id="3.30.420.10">
    <property type="entry name" value="Ribonuclease H-like superfamily/Ribonuclease H"/>
    <property type="match status" value="1"/>
</dbReference>
<gene>
    <name evidence="1" type="ORF">FKW44_007003</name>
</gene>
<dbReference type="GO" id="GO:0003676">
    <property type="term" value="F:nucleic acid binding"/>
    <property type="evidence" value="ECO:0007669"/>
    <property type="project" value="InterPro"/>
</dbReference>